<keyword evidence="2" id="KW-0645">Protease</keyword>
<dbReference type="GO" id="GO:0070008">
    <property type="term" value="F:serine-type exopeptidase activity"/>
    <property type="evidence" value="ECO:0007669"/>
    <property type="project" value="InterPro"/>
</dbReference>
<keyword evidence="3 6" id="KW-0732">Signal</keyword>
<evidence type="ECO:0000313" key="8">
    <source>
        <dbReference type="WBParaSite" id="L893_g4606.t1"/>
    </source>
</evidence>
<dbReference type="InterPro" id="IPR008758">
    <property type="entry name" value="Peptidase_S28"/>
</dbReference>
<dbReference type="PANTHER" id="PTHR11010">
    <property type="entry name" value="PROTEASE S28 PRO-X CARBOXYPEPTIDASE-RELATED"/>
    <property type="match status" value="1"/>
</dbReference>
<feature type="signal peptide" evidence="6">
    <location>
        <begin position="1"/>
        <end position="21"/>
    </location>
</feature>
<accession>A0A1I8AEE7</accession>
<evidence type="ECO:0000256" key="2">
    <source>
        <dbReference type="ARBA" id="ARBA00022670"/>
    </source>
</evidence>
<evidence type="ECO:0000256" key="6">
    <source>
        <dbReference type="SAM" id="SignalP"/>
    </source>
</evidence>
<dbReference type="Proteomes" id="UP000095287">
    <property type="component" value="Unplaced"/>
</dbReference>
<sequence>MELGLQRLSLLLLLTVASSSALQRHFSRGGWAELNERFHREAQKDKDDGNWLPYQERYWNQPLDNFDPSNTVTWPQRYQYMEAYWNGTTDSPVVFLFIGGEGPIYSSWVNYAPVQYIQWAKHFASSATAGHYRSYPGSLAAWFRSKYPELTVGSVASSAPLAQKLNFNGKMCFKTRL</sequence>
<dbReference type="WBParaSite" id="L893_g4606.t1">
    <property type="protein sequence ID" value="L893_g4606.t1"/>
    <property type="gene ID" value="L893_g4606"/>
</dbReference>
<dbReference type="Gene3D" id="3.40.50.1820">
    <property type="entry name" value="alpha/beta hydrolase"/>
    <property type="match status" value="2"/>
</dbReference>
<reference evidence="8" key="1">
    <citation type="submission" date="2016-11" db="UniProtKB">
        <authorList>
            <consortium name="WormBaseParasite"/>
        </authorList>
    </citation>
    <scope>IDENTIFICATION</scope>
</reference>
<evidence type="ECO:0000313" key="7">
    <source>
        <dbReference type="Proteomes" id="UP000095287"/>
    </source>
</evidence>
<organism evidence="7 8">
    <name type="scientific">Steinernema glaseri</name>
    <dbReference type="NCBI Taxonomy" id="37863"/>
    <lineage>
        <taxon>Eukaryota</taxon>
        <taxon>Metazoa</taxon>
        <taxon>Ecdysozoa</taxon>
        <taxon>Nematoda</taxon>
        <taxon>Chromadorea</taxon>
        <taxon>Rhabditida</taxon>
        <taxon>Tylenchina</taxon>
        <taxon>Panagrolaimomorpha</taxon>
        <taxon>Strongyloidoidea</taxon>
        <taxon>Steinernematidae</taxon>
        <taxon>Steinernema</taxon>
    </lineage>
</organism>
<evidence type="ECO:0000256" key="4">
    <source>
        <dbReference type="ARBA" id="ARBA00022801"/>
    </source>
</evidence>
<protein>
    <submittedName>
        <fullName evidence="8">Serine carboxypeptidase S28</fullName>
    </submittedName>
</protein>
<feature type="chain" id="PRO_5009314590" evidence="6">
    <location>
        <begin position="22"/>
        <end position="177"/>
    </location>
</feature>
<dbReference type="InterPro" id="IPR029058">
    <property type="entry name" value="AB_hydrolase_fold"/>
</dbReference>
<keyword evidence="7" id="KW-1185">Reference proteome</keyword>
<evidence type="ECO:0000256" key="5">
    <source>
        <dbReference type="ARBA" id="ARBA00023180"/>
    </source>
</evidence>
<name>A0A1I8AEE7_9BILA</name>
<keyword evidence="4" id="KW-0378">Hydrolase</keyword>
<evidence type="ECO:0000256" key="1">
    <source>
        <dbReference type="ARBA" id="ARBA00011079"/>
    </source>
</evidence>
<comment type="similarity">
    <text evidence="1">Belongs to the peptidase S28 family.</text>
</comment>
<evidence type="ECO:0000256" key="3">
    <source>
        <dbReference type="ARBA" id="ARBA00022729"/>
    </source>
</evidence>
<dbReference type="Pfam" id="PF05577">
    <property type="entry name" value="Peptidase_S28"/>
    <property type="match status" value="2"/>
</dbReference>
<dbReference type="GO" id="GO:0006508">
    <property type="term" value="P:proteolysis"/>
    <property type="evidence" value="ECO:0007669"/>
    <property type="project" value="UniProtKB-KW"/>
</dbReference>
<keyword evidence="5" id="KW-0325">Glycoprotein</keyword>
<dbReference type="GO" id="GO:0008239">
    <property type="term" value="F:dipeptidyl-peptidase activity"/>
    <property type="evidence" value="ECO:0007669"/>
    <property type="project" value="TreeGrafter"/>
</dbReference>
<dbReference type="PANTHER" id="PTHR11010:SF101">
    <property type="entry name" value="SERINE PROTEASE F56F10.1-RELATED"/>
    <property type="match status" value="1"/>
</dbReference>
<dbReference type="AlphaFoldDB" id="A0A1I8AEE7"/>
<proteinExistence type="inferred from homology"/>